<evidence type="ECO:0000313" key="3">
    <source>
        <dbReference type="Proteomes" id="UP000188729"/>
    </source>
</evidence>
<dbReference type="AlphaFoldDB" id="A0A1V2EUY4"/>
<protein>
    <recommendedName>
        <fullName evidence="1">DUF4062 domain-containing protein</fullName>
    </recommendedName>
</protein>
<dbReference type="EMBL" id="MPSB01000007">
    <property type="protein sequence ID" value="ONF95989.1"/>
    <property type="molecule type" value="Genomic_DNA"/>
</dbReference>
<dbReference type="Proteomes" id="UP000188729">
    <property type="component" value="Unassembled WGS sequence"/>
</dbReference>
<proteinExistence type="predicted"/>
<sequence>MQKKYQVFVSSTFRDLADERQDAIRSILDLGHIPAGMELFPAADTEQLTYIKKVIDECDYYVLIMGGRYGSLDEHGVSYTEREYDYAVSTGKVVLAFPHGDLAAIPVGKSETADRMRDNLEQFRVKVMTGRLVREWKSREQLEAMVVKSLVRAMADFPAVGWIRGDAAASEDILVQLNQVRGEKEALRIEVSKLKKAATPQVDNLAGFDESIKVNYKYTHHDRFGSEIRNGSAKLTWREVTQAVLPSFMQPRTRAFISSSLSTYLKEIKDASYSAKVFSTDVDIIASQLMALGLVSSHQANATQGGLTEFLTITEFGKKTLLEFSTVRAKAASS</sequence>
<feature type="domain" description="DUF4062" evidence="1">
    <location>
        <begin position="6"/>
        <end position="87"/>
    </location>
</feature>
<name>A0A1V2EUY4_9SPHN</name>
<dbReference type="InterPro" id="IPR025139">
    <property type="entry name" value="DUF4062"/>
</dbReference>
<organism evidence="2 3">
    <name type="scientific">Sphingomonas jeddahensis</name>
    <dbReference type="NCBI Taxonomy" id="1915074"/>
    <lineage>
        <taxon>Bacteria</taxon>
        <taxon>Pseudomonadati</taxon>
        <taxon>Pseudomonadota</taxon>
        <taxon>Alphaproteobacteria</taxon>
        <taxon>Sphingomonadales</taxon>
        <taxon>Sphingomonadaceae</taxon>
        <taxon>Sphingomonas</taxon>
    </lineage>
</organism>
<keyword evidence="3" id="KW-1185">Reference proteome</keyword>
<accession>A0A1V2EUY4</accession>
<gene>
    <name evidence="2" type="ORF">SPHI_19160</name>
</gene>
<evidence type="ECO:0000259" key="1">
    <source>
        <dbReference type="Pfam" id="PF13271"/>
    </source>
</evidence>
<comment type="caution">
    <text evidence="2">The sequence shown here is derived from an EMBL/GenBank/DDBJ whole genome shotgun (WGS) entry which is preliminary data.</text>
</comment>
<reference evidence="2 3" key="1">
    <citation type="submission" date="2016-11" db="EMBL/GenBank/DDBJ databases">
        <title>Genome sequence of Sphingomonas jeddahensis G39.</title>
        <authorList>
            <person name="Poehlein A."/>
            <person name="Wuebbeler J.H."/>
            <person name="Steinbuechel A."/>
            <person name="Daniel R."/>
        </authorList>
    </citation>
    <scope>NUCLEOTIDE SEQUENCE [LARGE SCALE GENOMIC DNA]</scope>
    <source>
        <strain evidence="2 3">G39</strain>
    </source>
</reference>
<dbReference type="Pfam" id="PF13271">
    <property type="entry name" value="DUF4062"/>
    <property type="match status" value="1"/>
</dbReference>
<evidence type="ECO:0000313" key="2">
    <source>
        <dbReference type="EMBL" id="ONF95989.1"/>
    </source>
</evidence>